<organism evidence="2 3">
    <name type="scientific">Alloalcanivorax xenomutans</name>
    <dbReference type="NCBI Taxonomy" id="1094342"/>
    <lineage>
        <taxon>Bacteria</taxon>
        <taxon>Pseudomonadati</taxon>
        <taxon>Pseudomonadota</taxon>
        <taxon>Gammaproteobacteria</taxon>
        <taxon>Oceanospirillales</taxon>
        <taxon>Alcanivoracaceae</taxon>
        <taxon>Alloalcanivorax</taxon>
    </lineage>
</organism>
<gene>
    <name evidence="2" type="ORF">LZG35_22235</name>
</gene>
<dbReference type="RefSeq" id="WP_155854841.1">
    <property type="nucleotide sequence ID" value="NZ_CBDDTQ010000005.1"/>
</dbReference>
<evidence type="ECO:0000256" key="1">
    <source>
        <dbReference type="SAM" id="MobiDB-lite"/>
    </source>
</evidence>
<accession>A0A9Q3WAG3</accession>
<name>A0A9Q3WAG3_9GAMM</name>
<sequence length="57" mass="6625">MTFHDPVEHPATGRDDDGPVPEPRLAMPAMPPLRLIARVERLWRRWRQGVERRAGRA</sequence>
<comment type="caution">
    <text evidence="2">The sequence shown here is derived from an EMBL/GenBank/DDBJ whole genome shotgun (WGS) entry which is preliminary data.</text>
</comment>
<reference evidence="2" key="1">
    <citation type="submission" date="2022-01" db="EMBL/GenBank/DDBJ databases">
        <authorList>
            <person name="Karlyshev A.V."/>
            <person name="Jaspars M."/>
        </authorList>
    </citation>
    <scope>NUCLEOTIDE SEQUENCE</scope>
    <source>
        <strain evidence="2">AGSA3-2</strain>
    </source>
</reference>
<dbReference type="GeneID" id="94687234"/>
<proteinExistence type="predicted"/>
<evidence type="ECO:0000313" key="2">
    <source>
        <dbReference type="EMBL" id="MCE7511362.1"/>
    </source>
</evidence>
<dbReference type="EMBL" id="JAJVKT010000056">
    <property type="protein sequence ID" value="MCE7511362.1"/>
    <property type="molecule type" value="Genomic_DNA"/>
</dbReference>
<evidence type="ECO:0000313" key="3">
    <source>
        <dbReference type="Proteomes" id="UP001107961"/>
    </source>
</evidence>
<dbReference type="AlphaFoldDB" id="A0A9Q3WAG3"/>
<protein>
    <submittedName>
        <fullName evidence="2">Uncharacterized protein</fullName>
    </submittedName>
</protein>
<feature type="region of interest" description="Disordered" evidence="1">
    <location>
        <begin position="1"/>
        <end position="27"/>
    </location>
</feature>
<dbReference type="Proteomes" id="UP001107961">
    <property type="component" value="Unassembled WGS sequence"/>
</dbReference>
<feature type="compositionally biased region" description="Basic and acidic residues" evidence="1">
    <location>
        <begin position="1"/>
        <end position="17"/>
    </location>
</feature>
<keyword evidence="3" id="KW-1185">Reference proteome</keyword>